<comment type="caution">
    <text evidence="2">The sequence shown here is derived from an EMBL/GenBank/DDBJ whole genome shotgun (WGS) entry which is preliminary data.</text>
</comment>
<keyword evidence="3" id="KW-1185">Reference proteome</keyword>
<evidence type="ECO:0000313" key="3">
    <source>
        <dbReference type="Proteomes" id="UP001145072"/>
    </source>
</evidence>
<sequence>MDHYITKLNNREVINSLKENIAVLDLDGTIISVNEAWVHYGFQNGVPKDYNWIGVNYLAISKHAVATGDDYARKSVEGMKAIQNGESNAFSYEYPCHTDDEARWFLFMATPLQDDLTKETKGIVVSHIDITARKLTEIKLEEALEKINTLKGLIPICASCKSIRDDQDYWTKLETFIEAHTDTSFTHDICPSCLNDILEQ</sequence>
<protein>
    <submittedName>
        <fullName evidence="2">PAS domain-containing protein</fullName>
    </submittedName>
</protein>
<proteinExistence type="predicted"/>
<organism evidence="2 3">
    <name type="scientific">Aquibacillus koreensis</name>
    <dbReference type="NCBI Taxonomy" id="279446"/>
    <lineage>
        <taxon>Bacteria</taxon>
        <taxon>Bacillati</taxon>
        <taxon>Bacillota</taxon>
        <taxon>Bacilli</taxon>
        <taxon>Bacillales</taxon>
        <taxon>Bacillaceae</taxon>
        <taxon>Aquibacillus</taxon>
    </lineage>
</organism>
<name>A0A9X3WLC7_9BACI</name>
<dbReference type="RefSeq" id="WP_259865653.1">
    <property type="nucleotide sequence ID" value="NZ_JAMQJZ010000006.1"/>
</dbReference>
<evidence type="ECO:0000259" key="1">
    <source>
        <dbReference type="Pfam" id="PF08448"/>
    </source>
</evidence>
<dbReference type="InterPro" id="IPR035965">
    <property type="entry name" value="PAS-like_dom_sf"/>
</dbReference>
<dbReference type="EMBL" id="JAMQJZ010000006">
    <property type="protein sequence ID" value="MDC3420723.1"/>
    <property type="molecule type" value="Genomic_DNA"/>
</dbReference>
<dbReference type="InterPro" id="IPR013656">
    <property type="entry name" value="PAS_4"/>
</dbReference>
<dbReference type="Proteomes" id="UP001145072">
    <property type="component" value="Unassembled WGS sequence"/>
</dbReference>
<gene>
    <name evidence="2" type="ORF">NC661_10120</name>
</gene>
<dbReference type="AlphaFoldDB" id="A0A9X3WLC7"/>
<reference evidence="2" key="1">
    <citation type="submission" date="2022-06" db="EMBL/GenBank/DDBJ databases">
        <title>Aquibacillus sp. a new bacterium isolated from soil saline samples.</title>
        <authorList>
            <person name="Galisteo C."/>
            <person name="De La Haba R."/>
            <person name="Sanchez-Porro C."/>
            <person name="Ventosa A."/>
        </authorList>
    </citation>
    <scope>NUCLEOTIDE SEQUENCE</scope>
    <source>
        <strain evidence="2">JCM 12387</strain>
    </source>
</reference>
<dbReference type="Gene3D" id="3.30.450.20">
    <property type="entry name" value="PAS domain"/>
    <property type="match status" value="1"/>
</dbReference>
<feature type="domain" description="PAS fold-4" evidence="1">
    <location>
        <begin position="15"/>
        <end position="134"/>
    </location>
</feature>
<accession>A0A9X3WLC7</accession>
<dbReference type="Pfam" id="PF08448">
    <property type="entry name" value="PAS_4"/>
    <property type="match status" value="1"/>
</dbReference>
<evidence type="ECO:0000313" key="2">
    <source>
        <dbReference type="EMBL" id="MDC3420723.1"/>
    </source>
</evidence>
<dbReference type="SUPFAM" id="SSF55785">
    <property type="entry name" value="PYP-like sensor domain (PAS domain)"/>
    <property type="match status" value="1"/>
</dbReference>